<dbReference type="Gene3D" id="2.60.420.10">
    <property type="entry name" value="Maltose phosphorylase, domain 3"/>
    <property type="match status" value="1"/>
</dbReference>
<dbReference type="GO" id="GO:0005975">
    <property type="term" value="P:carbohydrate metabolic process"/>
    <property type="evidence" value="ECO:0007669"/>
    <property type="project" value="InterPro"/>
</dbReference>
<dbReference type="Gene3D" id="1.50.10.10">
    <property type="match status" value="1"/>
</dbReference>
<feature type="domain" description="Alpha-L-rhamnosidase C-terminal" evidence="7">
    <location>
        <begin position="774"/>
        <end position="840"/>
    </location>
</feature>
<gene>
    <name evidence="8" type="ORF">CGZ75_10150</name>
</gene>
<organism evidence="8 9">
    <name type="scientific">Paenibacillus herberti</name>
    <dbReference type="NCBI Taxonomy" id="1619309"/>
    <lineage>
        <taxon>Bacteria</taxon>
        <taxon>Bacillati</taxon>
        <taxon>Bacillota</taxon>
        <taxon>Bacilli</taxon>
        <taxon>Bacillales</taxon>
        <taxon>Paenibacillaceae</taxon>
        <taxon>Paenibacillus</taxon>
    </lineage>
</organism>
<evidence type="ECO:0000259" key="7">
    <source>
        <dbReference type="Pfam" id="PF17390"/>
    </source>
</evidence>
<dbReference type="PANTHER" id="PTHR33307:SF6">
    <property type="entry name" value="ALPHA-RHAMNOSIDASE (EUROFUNG)-RELATED"/>
    <property type="match status" value="1"/>
</dbReference>
<evidence type="ECO:0000256" key="1">
    <source>
        <dbReference type="ARBA" id="ARBA00001445"/>
    </source>
</evidence>
<dbReference type="AlphaFoldDB" id="A0A229P535"/>
<dbReference type="Gene3D" id="2.60.40.10">
    <property type="entry name" value="Immunoglobulins"/>
    <property type="match status" value="1"/>
</dbReference>
<dbReference type="EC" id="3.2.1.40" evidence="2"/>
<dbReference type="Gene3D" id="2.60.120.260">
    <property type="entry name" value="Galactose-binding domain-like"/>
    <property type="match status" value="2"/>
</dbReference>
<sequence>MNSNPLLSLAHLSIDGWEKPIGVDSATMQFRWQLVCQRRGVIQKSCQISLFPLESDGSHGPELWNSGVLATSMPFSNYDGPELQSHQAYGWKLLVWEDNASEPAEAEAAFVTGLSPHSWNAEWIWKDDSLQSNQFAYFRKEYVLKQPAASAYLSISAHHYFQLFINGTRVGGYVSPAPSDPLGGKLYVTYDITSFLAPDGNNCLAVMALYLGDKGQNTVDGSPGLVVQGDLTLLDGTKQRWTSGTDWQHLSSGAHRSGTAFQQNRRISPIEEVDARALSSSWTKFGFKEQNSFPVTRSAAADAGWRLTPQRIPEGVIDDTIMPKLVHSVRTDEGLCQIFDTGRIISGWVRLSLPGVRDVKVRMRYAEQLDENGKVERKVCNETSENYYDEYTMRGDACEEWEPAFTYKAFRFVELTGYPDPLQNGELTVVAARTGLPELGFFSSSDPFLNALHEASLTTQKNNILGQVVDCPHREQAQYLADTDLQAELLLYHFGFAVDMLEKTLTDFTNSQKPDGAFPFVAPTNDDHPDFAIRIPEWDLHFISLLWKMYQTSGDNSLITRHYSAAKRSAELWLSLAQSDGLLPKSKWWHISDWPYPTVDESGSVLTVQNTKFYQDLRLLEQMSTLAGSPEDSIQWKAAADKLAVNISASLFDLESNGFMDSLDSPARHQGVNALAYLAGLTPDTADHSALLKQISEQPWEARTVLSLPLLRLLFEEGLPDKAYSLMHRTEYPGWGYMIAQGSPTLWEGWDDKESHSHAWNGYPARMLSEYIVGIQSAAPGFATIRFKPYCPEGLHYSEASVPTPFGLTRAKWEQQQEGLTINMDVPAGAEAELWLTPLTQGRPLDGLRIYEGEGEAEVLLWSEDSLQNPDYIGLLGGQRLSEAVIIRFGSGQYRFTTESA</sequence>
<dbReference type="InterPro" id="IPR008928">
    <property type="entry name" value="6-hairpin_glycosidase_sf"/>
</dbReference>
<dbReference type="InterPro" id="IPR012341">
    <property type="entry name" value="6hp_glycosidase-like_sf"/>
</dbReference>
<dbReference type="InterPro" id="IPR035398">
    <property type="entry name" value="Bac_rhamnosid_C"/>
</dbReference>
<dbReference type="InterPro" id="IPR008979">
    <property type="entry name" value="Galactose-bd-like_sf"/>
</dbReference>
<evidence type="ECO:0000313" key="9">
    <source>
        <dbReference type="Proteomes" id="UP000215145"/>
    </source>
</evidence>
<dbReference type="EMBL" id="NMUQ01000001">
    <property type="protein sequence ID" value="OXM16969.1"/>
    <property type="molecule type" value="Genomic_DNA"/>
</dbReference>
<dbReference type="RefSeq" id="WP_089524050.1">
    <property type="nucleotide sequence ID" value="NZ_NMUQ01000001.1"/>
</dbReference>
<dbReference type="Proteomes" id="UP000215145">
    <property type="component" value="Unassembled WGS sequence"/>
</dbReference>
<feature type="domain" description="Alpha-L-rhamnosidase six-hairpin glycosidase" evidence="6">
    <location>
        <begin position="438"/>
        <end position="771"/>
    </location>
</feature>
<dbReference type="Pfam" id="PF08531">
    <property type="entry name" value="Bac_rhamnosid_N"/>
    <property type="match status" value="1"/>
</dbReference>
<dbReference type="InterPro" id="IPR013737">
    <property type="entry name" value="Bac_rhamnosid_N"/>
</dbReference>
<keyword evidence="3" id="KW-0378">Hydrolase</keyword>
<feature type="domain" description="Bacterial alpha-L-rhamnosidase N-terminal" evidence="5">
    <location>
        <begin position="149"/>
        <end position="298"/>
    </location>
</feature>
<dbReference type="SUPFAM" id="SSF49785">
    <property type="entry name" value="Galactose-binding domain-like"/>
    <property type="match status" value="1"/>
</dbReference>
<name>A0A229P535_9BACL</name>
<dbReference type="Pfam" id="PF25788">
    <property type="entry name" value="Ig_Rha78A_N"/>
    <property type="match status" value="1"/>
</dbReference>
<proteinExistence type="predicted"/>
<dbReference type="InterPro" id="IPR008902">
    <property type="entry name" value="Rhamnosid_concanavalin"/>
</dbReference>
<accession>A0A229P535</accession>
<dbReference type="SUPFAM" id="SSF48208">
    <property type="entry name" value="Six-hairpin glycosidases"/>
    <property type="match status" value="1"/>
</dbReference>
<evidence type="ECO:0000256" key="2">
    <source>
        <dbReference type="ARBA" id="ARBA00012652"/>
    </source>
</evidence>
<evidence type="ECO:0000259" key="4">
    <source>
        <dbReference type="Pfam" id="PF05592"/>
    </source>
</evidence>
<keyword evidence="9" id="KW-1185">Reference proteome</keyword>
<evidence type="ECO:0000259" key="5">
    <source>
        <dbReference type="Pfam" id="PF08531"/>
    </source>
</evidence>
<evidence type="ECO:0000259" key="6">
    <source>
        <dbReference type="Pfam" id="PF17389"/>
    </source>
</evidence>
<feature type="domain" description="Alpha-L-rhamnosidase concanavalin-like" evidence="4">
    <location>
        <begin position="338"/>
        <end position="429"/>
    </location>
</feature>
<dbReference type="OrthoDB" id="9815108at2"/>
<evidence type="ECO:0000313" key="8">
    <source>
        <dbReference type="EMBL" id="OXM16969.1"/>
    </source>
</evidence>
<reference evidence="8 9" key="1">
    <citation type="submission" date="2017-07" db="EMBL/GenBank/DDBJ databases">
        <title>Paenibacillus herberti R33 genome sequencing and assembly.</title>
        <authorList>
            <person name="Su W."/>
        </authorList>
    </citation>
    <scope>NUCLEOTIDE SEQUENCE [LARGE SCALE GENOMIC DNA]</scope>
    <source>
        <strain evidence="8 9">R33</strain>
    </source>
</reference>
<comment type="catalytic activity">
    <reaction evidence="1">
        <text>Hydrolysis of terminal non-reducing alpha-L-rhamnose residues in alpha-L-rhamnosides.</text>
        <dbReference type="EC" id="3.2.1.40"/>
    </reaction>
</comment>
<dbReference type="InterPro" id="IPR016007">
    <property type="entry name" value="Alpha_rhamnosid"/>
</dbReference>
<comment type="caution">
    <text evidence="8">The sequence shown here is derived from an EMBL/GenBank/DDBJ whole genome shotgun (WGS) entry which is preliminary data.</text>
</comment>
<dbReference type="GO" id="GO:0030596">
    <property type="term" value="F:alpha-L-rhamnosidase activity"/>
    <property type="evidence" value="ECO:0007669"/>
    <property type="project" value="UniProtKB-EC"/>
</dbReference>
<dbReference type="Pfam" id="PF17389">
    <property type="entry name" value="Bac_rhamnosid6H"/>
    <property type="match status" value="1"/>
</dbReference>
<evidence type="ECO:0000256" key="3">
    <source>
        <dbReference type="ARBA" id="ARBA00022801"/>
    </source>
</evidence>
<dbReference type="Pfam" id="PF05592">
    <property type="entry name" value="Bac_rhamnosid"/>
    <property type="match status" value="1"/>
</dbReference>
<dbReference type="InterPro" id="IPR013783">
    <property type="entry name" value="Ig-like_fold"/>
</dbReference>
<dbReference type="Pfam" id="PF17390">
    <property type="entry name" value="Bac_rhamnosid_C"/>
    <property type="match status" value="1"/>
</dbReference>
<protein>
    <recommendedName>
        <fullName evidence="2">alpha-L-rhamnosidase</fullName>
        <ecNumber evidence="2">3.2.1.40</ecNumber>
    </recommendedName>
</protein>
<dbReference type="PANTHER" id="PTHR33307">
    <property type="entry name" value="ALPHA-RHAMNOSIDASE (EUROFUNG)"/>
    <property type="match status" value="1"/>
</dbReference>
<dbReference type="InterPro" id="IPR035396">
    <property type="entry name" value="Bac_rhamnosid6H"/>
</dbReference>